<dbReference type="GO" id="GO:0016651">
    <property type="term" value="F:oxidoreductase activity, acting on NAD(P)H"/>
    <property type="evidence" value="ECO:0007669"/>
    <property type="project" value="InterPro"/>
</dbReference>
<dbReference type="InterPro" id="IPR013149">
    <property type="entry name" value="ADH-like_C"/>
</dbReference>
<dbReference type="SUPFAM" id="SSF50129">
    <property type="entry name" value="GroES-like"/>
    <property type="match status" value="1"/>
</dbReference>
<keyword evidence="3" id="KW-1185">Reference proteome</keyword>
<evidence type="ECO:0000313" key="3">
    <source>
        <dbReference type="Proteomes" id="UP000054144"/>
    </source>
</evidence>
<dbReference type="Pfam" id="PF00107">
    <property type="entry name" value="ADH_zinc_N"/>
    <property type="match status" value="1"/>
</dbReference>
<evidence type="ECO:0000259" key="1">
    <source>
        <dbReference type="SMART" id="SM00829"/>
    </source>
</evidence>
<feature type="domain" description="Enoyl reductase (ER)" evidence="1">
    <location>
        <begin position="15"/>
        <end position="346"/>
    </location>
</feature>
<dbReference type="InterPro" id="IPR020843">
    <property type="entry name" value="ER"/>
</dbReference>
<dbReference type="OrthoDB" id="3233595at2759"/>
<dbReference type="Gene3D" id="3.90.180.10">
    <property type="entry name" value="Medium-chain alcohol dehydrogenases, catalytic domain"/>
    <property type="match status" value="1"/>
</dbReference>
<protein>
    <submittedName>
        <fullName evidence="2">GroES-like protein</fullName>
    </submittedName>
</protein>
<dbReference type="CDD" id="cd08249">
    <property type="entry name" value="enoyl_reductase_like"/>
    <property type="match status" value="1"/>
</dbReference>
<dbReference type="Pfam" id="PF08240">
    <property type="entry name" value="ADH_N"/>
    <property type="match status" value="1"/>
</dbReference>
<dbReference type="InterPro" id="IPR047122">
    <property type="entry name" value="Trans-enoyl_RdTase-like"/>
</dbReference>
<dbReference type="AlphaFoldDB" id="A0A0D7A3W3"/>
<gene>
    <name evidence="2" type="ORF">FISHEDRAFT_48796</name>
</gene>
<accession>A0A0D7A3W3</accession>
<dbReference type="Proteomes" id="UP000054144">
    <property type="component" value="Unassembled WGS sequence"/>
</dbReference>
<reference evidence="2 3" key="1">
    <citation type="journal article" date="2015" name="Fungal Genet. Biol.">
        <title>Evolution of novel wood decay mechanisms in Agaricales revealed by the genome sequences of Fistulina hepatica and Cylindrobasidium torrendii.</title>
        <authorList>
            <person name="Floudas D."/>
            <person name="Held B.W."/>
            <person name="Riley R."/>
            <person name="Nagy L.G."/>
            <person name="Koehler G."/>
            <person name="Ransdell A.S."/>
            <person name="Younus H."/>
            <person name="Chow J."/>
            <person name="Chiniquy J."/>
            <person name="Lipzen A."/>
            <person name="Tritt A."/>
            <person name="Sun H."/>
            <person name="Haridas S."/>
            <person name="LaButti K."/>
            <person name="Ohm R.A."/>
            <person name="Kues U."/>
            <person name="Blanchette R.A."/>
            <person name="Grigoriev I.V."/>
            <person name="Minto R.E."/>
            <person name="Hibbett D.S."/>
        </authorList>
    </citation>
    <scope>NUCLEOTIDE SEQUENCE [LARGE SCALE GENOMIC DNA]</scope>
    <source>
        <strain evidence="2 3">ATCC 64428</strain>
    </source>
</reference>
<dbReference type="InterPro" id="IPR036291">
    <property type="entry name" value="NAD(P)-bd_dom_sf"/>
</dbReference>
<organism evidence="2 3">
    <name type="scientific">Fistulina hepatica ATCC 64428</name>
    <dbReference type="NCBI Taxonomy" id="1128425"/>
    <lineage>
        <taxon>Eukaryota</taxon>
        <taxon>Fungi</taxon>
        <taxon>Dikarya</taxon>
        <taxon>Basidiomycota</taxon>
        <taxon>Agaricomycotina</taxon>
        <taxon>Agaricomycetes</taxon>
        <taxon>Agaricomycetidae</taxon>
        <taxon>Agaricales</taxon>
        <taxon>Fistulinaceae</taxon>
        <taxon>Fistulina</taxon>
    </lineage>
</organism>
<dbReference type="SUPFAM" id="SSF51735">
    <property type="entry name" value="NAD(P)-binding Rossmann-fold domains"/>
    <property type="match status" value="1"/>
</dbReference>
<dbReference type="SMART" id="SM00829">
    <property type="entry name" value="PKS_ER"/>
    <property type="match status" value="1"/>
</dbReference>
<dbReference type="InterPro" id="IPR013154">
    <property type="entry name" value="ADH-like_N"/>
</dbReference>
<dbReference type="EMBL" id="KN882046">
    <property type="protein sequence ID" value="KIY45727.1"/>
    <property type="molecule type" value="Genomic_DNA"/>
</dbReference>
<proteinExistence type="predicted"/>
<evidence type="ECO:0000313" key="2">
    <source>
        <dbReference type="EMBL" id="KIY45727.1"/>
    </source>
</evidence>
<dbReference type="InterPro" id="IPR011032">
    <property type="entry name" value="GroES-like_sf"/>
</dbReference>
<dbReference type="Gene3D" id="3.40.50.720">
    <property type="entry name" value="NAD(P)-binding Rossmann-like Domain"/>
    <property type="match status" value="1"/>
</dbReference>
<name>A0A0D7A3W3_9AGAR</name>
<sequence>MPHTDIPSTQFGVLTNAKSSKLQQFPVPAPGAGEVLIQNVAVASNPKDWKIPNFQPGYEAIEGNDVAGIVVAVGEGVSEYKVGSRVAAFTKMATRDNKVRSTAESYYGAYAQYSVAPASTTFPVPNTTSFEGASTLPLASMTAAIGLFKILGIPQEWDKSSNKGIIINGASTSVGSYAVQLAKKAGLFVIGIAGSSKAYPLSLGADVVLDYRQHSGEELISAIVESSGGRDISYAYDAAGLNNSTLLLARALAKTSTNGHGKVTSVLPFDAHDQLPKGVTVERTSVGAAYGVFEDFAAPFYRQISRWLATSEFLPNQVKIIPGGLAGVEEGLKLLKNGQVHGEKLVYRIADTPGSQ</sequence>
<dbReference type="PANTHER" id="PTHR45348">
    <property type="entry name" value="HYPOTHETICAL OXIDOREDUCTASE (EUROFUNG)"/>
    <property type="match status" value="1"/>
</dbReference>
<dbReference type="PANTHER" id="PTHR45348:SF5">
    <property type="entry name" value="OXIDOREDUCTASE, PUTATIVE (AFU_ORTHOLOGUE AFUA_8G01420)-RELATED"/>
    <property type="match status" value="1"/>
</dbReference>